<protein>
    <submittedName>
        <fullName evidence="2">Uncharacterized protein</fullName>
    </submittedName>
</protein>
<proteinExistence type="predicted"/>
<feature type="compositionally biased region" description="Basic residues" evidence="1">
    <location>
        <begin position="133"/>
        <end position="144"/>
    </location>
</feature>
<feature type="compositionally biased region" description="Basic and acidic residues" evidence="1">
    <location>
        <begin position="145"/>
        <end position="155"/>
    </location>
</feature>
<accession>W7HUG2</accession>
<dbReference type="HOGENOM" id="CLU_069648_0_0_1"/>
<dbReference type="AlphaFoldDB" id="W7HUG2"/>
<reference evidence="2 3" key="1">
    <citation type="submission" date="2013-05" db="EMBL/GenBank/DDBJ databases">
        <title>Drechslerella stenobrocha genome reveals carnivorous origination and mechanical trapping mechanism of predatory fungi.</title>
        <authorList>
            <person name="Liu X."/>
            <person name="Zhang W."/>
            <person name="Liu K."/>
        </authorList>
    </citation>
    <scope>NUCLEOTIDE SEQUENCE [LARGE SCALE GENOMIC DNA]</scope>
    <source>
        <strain evidence="2 3">248</strain>
    </source>
</reference>
<name>W7HUG2_9PEZI</name>
<feature type="region of interest" description="Disordered" evidence="1">
    <location>
        <begin position="262"/>
        <end position="332"/>
    </location>
</feature>
<dbReference type="OrthoDB" id="5395645at2759"/>
<evidence type="ECO:0000313" key="3">
    <source>
        <dbReference type="Proteomes" id="UP000024837"/>
    </source>
</evidence>
<dbReference type="Proteomes" id="UP000024837">
    <property type="component" value="Unassembled WGS sequence"/>
</dbReference>
<organism evidence="2 3">
    <name type="scientific">Drechslerella stenobrocha 248</name>
    <dbReference type="NCBI Taxonomy" id="1043628"/>
    <lineage>
        <taxon>Eukaryota</taxon>
        <taxon>Fungi</taxon>
        <taxon>Dikarya</taxon>
        <taxon>Ascomycota</taxon>
        <taxon>Pezizomycotina</taxon>
        <taxon>Orbiliomycetes</taxon>
        <taxon>Orbiliales</taxon>
        <taxon>Orbiliaceae</taxon>
        <taxon>Drechslerella</taxon>
    </lineage>
</organism>
<feature type="region of interest" description="Disordered" evidence="1">
    <location>
        <begin position="126"/>
        <end position="226"/>
    </location>
</feature>
<feature type="compositionally biased region" description="Basic residues" evidence="1">
    <location>
        <begin position="171"/>
        <end position="180"/>
    </location>
</feature>
<feature type="compositionally biased region" description="Basic residues" evidence="1">
    <location>
        <begin position="307"/>
        <end position="316"/>
    </location>
</feature>
<feature type="compositionally biased region" description="Basic and acidic residues" evidence="1">
    <location>
        <begin position="214"/>
        <end position="226"/>
    </location>
</feature>
<evidence type="ECO:0000256" key="1">
    <source>
        <dbReference type="SAM" id="MobiDB-lite"/>
    </source>
</evidence>
<feature type="compositionally biased region" description="Basic and acidic residues" evidence="1">
    <location>
        <begin position="187"/>
        <end position="197"/>
    </location>
</feature>
<sequence length="332" mass="36482">MCTDYDVWYACGHKAEPARIDSPEAAKVYVGCTSTTPTARVIRHCAKFQASGEVCPSYERVVITQTFPIACLGGQCKPLAEGFDDDGCVLMWNNLEKSAVDGRDWISRLSEKEKAEMFKASTKICQPPVWGRKGPHVKKQRKVKTKAEKELEKTMLEQTAASRGSVEPAQKPKRGGRRKAGNGASEAGEKPAPAEKPKGRKRKADNTKVAVSKVRPEHEAKVELATKKQKVESLKATPANANVTVDSTAAKKGVVKEPAILQPRGRKRKATEAVEKPALTTKSTGRAQKKVTFVIPDDEEPEQPRVKMPRTKRITSRPKAEQYQVPEQAVNG</sequence>
<dbReference type="EMBL" id="KI966412">
    <property type="protein sequence ID" value="EWC47119.1"/>
    <property type="molecule type" value="Genomic_DNA"/>
</dbReference>
<keyword evidence="3" id="KW-1185">Reference proteome</keyword>
<gene>
    <name evidence="2" type="ORF">DRE_03488</name>
</gene>
<evidence type="ECO:0000313" key="2">
    <source>
        <dbReference type="EMBL" id="EWC47119.1"/>
    </source>
</evidence>